<evidence type="ECO:0000313" key="2">
    <source>
        <dbReference type="Proteomes" id="UP000308600"/>
    </source>
</evidence>
<reference evidence="1 2" key="1">
    <citation type="journal article" date="2019" name="Nat. Ecol. Evol.">
        <title>Megaphylogeny resolves global patterns of mushroom evolution.</title>
        <authorList>
            <person name="Varga T."/>
            <person name="Krizsan K."/>
            <person name="Foldi C."/>
            <person name="Dima B."/>
            <person name="Sanchez-Garcia M."/>
            <person name="Sanchez-Ramirez S."/>
            <person name="Szollosi G.J."/>
            <person name="Szarkandi J.G."/>
            <person name="Papp V."/>
            <person name="Albert L."/>
            <person name="Andreopoulos W."/>
            <person name="Angelini C."/>
            <person name="Antonin V."/>
            <person name="Barry K.W."/>
            <person name="Bougher N.L."/>
            <person name="Buchanan P."/>
            <person name="Buyck B."/>
            <person name="Bense V."/>
            <person name="Catcheside P."/>
            <person name="Chovatia M."/>
            <person name="Cooper J."/>
            <person name="Damon W."/>
            <person name="Desjardin D."/>
            <person name="Finy P."/>
            <person name="Geml J."/>
            <person name="Haridas S."/>
            <person name="Hughes K."/>
            <person name="Justo A."/>
            <person name="Karasinski D."/>
            <person name="Kautmanova I."/>
            <person name="Kiss B."/>
            <person name="Kocsube S."/>
            <person name="Kotiranta H."/>
            <person name="LaButti K.M."/>
            <person name="Lechner B.E."/>
            <person name="Liimatainen K."/>
            <person name="Lipzen A."/>
            <person name="Lukacs Z."/>
            <person name="Mihaltcheva S."/>
            <person name="Morgado L.N."/>
            <person name="Niskanen T."/>
            <person name="Noordeloos M.E."/>
            <person name="Ohm R.A."/>
            <person name="Ortiz-Santana B."/>
            <person name="Ovrebo C."/>
            <person name="Racz N."/>
            <person name="Riley R."/>
            <person name="Savchenko A."/>
            <person name="Shiryaev A."/>
            <person name="Soop K."/>
            <person name="Spirin V."/>
            <person name="Szebenyi C."/>
            <person name="Tomsovsky M."/>
            <person name="Tulloss R.E."/>
            <person name="Uehling J."/>
            <person name="Grigoriev I.V."/>
            <person name="Vagvolgyi C."/>
            <person name="Papp T."/>
            <person name="Martin F.M."/>
            <person name="Miettinen O."/>
            <person name="Hibbett D.S."/>
            <person name="Nagy L.G."/>
        </authorList>
    </citation>
    <scope>NUCLEOTIDE SEQUENCE [LARGE SCALE GENOMIC DNA]</scope>
    <source>
        <strain evidence="1 2">NL-1719</strain>
    </source>
</reference>
<dbReference type="Proteomes" id="UP000308600">
    <property type="component" value="Unassembled WGS sequence"/>
</dbReference>
<protein>
    <submittedName>
        <fullName evidence="1">PLC-like phosphodiesterase</fullName>
    </submittedName>
</protein>
<sequence length="483" mass="54676">MTPPTVTRWMQTHRHLFGDRPLYELCIPASHDAGTYRREFGTSHGTESNVLTQTKSIFDQLELGVRRLDIRPTRATPDSELIARWNCGHYTGEAADKIGWQGGSCVPMQEFVDDLNRFTKDNAELVIVDISHVYNIVIKNPRSSIEVGVQEGVWQMLLAILDGIDNRFTLQRAEQAGGARGKQLQDYKLNQFIGSNQAAVVVVVDGYGNHDELFRHGFWPSRYLQLNEHSVMHTQSPFEAILSTLTPFGPNLNANSVLNLAREEQQRRFPWLLQALAAYGYPAQIPIDRIQSDDLFNFCLATSYQRFNVANGLLQNKVIVYGGALVTDPGVHNNIQNAINNRQTYQVNNDSMGGDPWYGVPKSCAIYYQQDGLIKGRWAKENQSLHFEQDVISITYGGAQIRNQIVYLNVLKCIAERQRFRVSNENLGGDPLPNIHKECEIHFKEWGGEERREKGSEGKDIDFETTWEKFGKAAMSASQHGPF</sequence>
<keyword evidence="2" id="KW-1185">Reference proteome</keyword>
<name>A0ACD3AG93_9AGAR</name>
<accession>A0ACD3AG93</accession>
<dbReference type="EMBL" id="ML208464">
    <property type="protein sequence ID" value="TFK64716.1"/>
    <property type="molecule type" value="Genomic_DNA"/>
</dbReference>
<proteinExistence type="predicted"/>
<organism evidence="1 2">
    <name type="scientific">Pluteus cervinus</name>
    <dbReference type="NCBI Taxonomy" id="181527"/>
    <lineage>
        <taxon>Eukaryota</taxon>
        <taxon>Fungi</taxon>
        <taxon>Dikarya</taxon>
        <taxon>Basidiomycota</taxon>
        <taxon>Agaricomycotina</taxon>
        <taxon>Agaricomycetes</taxon>
        <taxon>Agaricomycetidae</taxon>
        <taxon>Agaricales</taxon>
        <taxon>Pluteineae</taxon>
        <taxon>Pluteaceae</taxon>
        <taxon>Pluteus</taxon>
    </lineage>
</organism>
<evidence type="ECO:0000313" key="1">
    <source>
        <dbReference type="EMBL" id="TFK64716.1"/>
    </source>
</evidence>
<gene>
    <name evidence="1" type="ORF">BDN72DRAFT_846336</name>
</gene>